<accession>A0A9W7SVL0</accession>
<sequence length="96" mass="9695">MLPELLQTIPVHVLQHTRRAPRHLPALGQALGLALAVGLGLAEHEVVIVRFAAGADEEAGGEERGGGGADLGDLGDAVGEGCGVDENLLVEAGEGN</sequence>
<organism evidence="1 2">
    <name type="scientific">Teratosphaeria destructans</name>
    <dbReference type="NCBI Taxonomy" id="418781"/>
    <lineage>
        <taxon>Eukaryota</taxon>
        <taxon>Fungi</taxon>
        <taxon>Dikarya</taxon>
        <taxon>Ascomycota</taxon>
        <taxon>Pezizomycotina</taxon>
        <taxon>Dothideomycetes</taxon>
        <taxon>Dothideomycetidae</taxon>
        <taxon>Mycosphaerellales</taxon>
        <taxon>Teratosphaeriaceae</taxon>
        <taxon>Teratosphaeria</taxon>
    </lineage>
</organism>
<name>A0A9W7SVL0_9PEZI</name>
<dbReference type="Proteomes" id="UP001138500">
    <property type="component" value="Unassembled WGS sequence"/>
</dbReference>
<reference evidence="1 2" key="1">
    <citation type="journal article" date="2018" name="IMA Fungus">
        <title>IMA Genome-F 10: Nine draft genome sequences of Claviceps purpurea s.lat., including C. arundinis, C. humidiphila, and C. cf. spartinae, pseudomolecules for the pitch canker pathogen Fusarium circinatum, draft genome of Davidsoniella eucalypti, Grosmannia galeiformis, Quambalaria eucalypti, and Teratosphaeria destructans.</title>
        <authorList>
            <person name="Wingfield B.D."/>
            <person name="Liu M."/>
            <person name="Nguyen H.D."/>
            <person name="Lane F.A."/>
            <person name="Morgan S.W."/>
            <person name="De Vos L."/>
            <person name="Wilken P.M."/>
            <person name="Duong T.A."/>
            <person name="Aylward J."/>
            <person name="Coetzee M.P."/>
            <person name="Dadej K."/>
            <person name="De Beer Z.W."/>
            <person name="Findlay W."/>
            <person name="Havenga M."/>
            <person name="Kolarik M."/>
            <person name="Menzies J.G."/>
            <person name="Naidoo K."/>
            <person name="Pochopski O."/>
            <person name="Shoukouhi P."/>
            <person name="Santana Q.C."/>
            <person name="Seifert K.A."/>
            <person name="Soal N."/>
            <person name="Steenkamp E.T."/>
            <person name="Tatham C.T."/>
            <person name="van der Nest M.A."/>
            <person name="Wingfield M.J."/>
        </authorList>
    </citation>
    <scope>NUCLEOTIDE SEQUENCE [LARGE SCALE GENOMIC DNA]</scope>
    <source>
        <strain evidence="1">CMW44962</strain>
    </source>
</reference>
<dbReference type="AlphaFoldDB" id="A0A9W7SVL0"/>
<reference evidence="1 2" key="2">
    <citation type="journal article" date="2021" name="Curr. Genet.">
        <title>Genetic response to nitrogen starvation in the aggressive Eucalyptus foliar pathogen Teratosphaeria destructans.</title>
        <authorList>
            <person name="Havenga M."/>
            <person name="Wingfield B.D."/>
            <person name="Wingfield M.J."/>
            <person name="Dreyer L.L."/>
            <person name="Roets F."/>
            <person name="Aylward J."/>
        </authorList>
    </citation>
    <scope>NUCLEOTIDE SEQUENCE [LARGE SCALE GENOMIC DNA]</scope>
    <source>
        <strain evidence="1">CMW44962</strain>
    </source>
</reference>
<protein>
    <submittedName>
        <fullName evidence="1">Uncharacterized protein</fullName>
    </submittedName>
</protein>
<dbReference type="EMBL" id="RIBY02001112">
    <property type="protein sequence ID" value="KAH9832764.1"/>
    <property type="molecule type" value="Genomic_DNA"/>
</dbReference>
<keyword evidence="2" id="KW-1185">Reference proteome</keyword>
<evidence type="ECO:0000313" key="1">
    <source>
        <dbReference type="EMBL" id="KAH9832764.1"/>
    </source>
</evidence>
<proteinExistence type="predicted"/>
<gene>
    <name evidence="1" type="ORF">Tdes44962_MAKER00244</name>
</gene>
<comment type="caution">
    <text evidence="1">The sequence shown here is derived from an EMBL/GenBank/DDBJ whole genome shotgun (WGS) entry which is preliminary data.</text>
</comment>
<evidence type="ECO:0000313" key="2">
    <source>
        <dbReference type="Proteomes" id="UP001138500"/>
    </source>
</evidence>